<reference evidence="6" key="1">
    <citation type="submission" date="2009-09" db="EMBL/GenBank/DDBJ databases">
        <title>The complete chromosome of Sebaldella termitidis ATCC 33386.</title>
        <authorList>
            <consortium name="US DOE Joint Genome Institute (JGI-PGF)"/>
            <person name="Lucas S."/>
            <person name="Copeland A."/>
            <person name="Lapidus A."/>
            <person name="Glavina del Rio T."/>
            <person name="Dalin E."/>
            <person name="Tice H."/>
            <person name="Bruce D."/>
            <person name="Goodwin L."/>
            <person name="Pitluck S."/>
            <person name="Kyrpides N."/>
            <person name="Mavromatis K."/>
            <person name="Ivanova N."/>
            <person name="Mikhailova N."/>
            <person name="Sims D."/>
            <person name="Meincke L."/>
            <person name="Brettin T."/>
            <person name="Detter J.C."/>
            <person name="Han C."/>
            <person name="Larimer F."/>
            <person name="Land M."/>
            <person name="Hauser L."/>
            <person name="Markowitz V."/>
            <person name="Cheng J.F."/>
            <person name="Hugenholtz P."/>
            <person name="Woyke T."/>
            <person name="Wu D."/>
            <person name="Eisen J.A."/>
        </authorList>
    </citation>
    <scope>NUCLEOTIDE SEQUENCE [LARGE SCALE GENOMIC DNA]</scope>
    <source>
        <strain evidence="6">ATCC 33386 / NCTC 11300</strain>
    </source>
</reference>
<accession>D1APW8</accession>
<dbReference type="HOGENOM" id="CLU_027634_0_1_0"/>
<dbReference type="PANTHER" id="PTHR43320:SF2">
    <property type="entry name" value="2-DEHYDRO-3-DEOXYGLUCONOKINASE_2-DEHYDRO-3-DEOXYGALACTONOKINASE"/>
    <property type="match status" value="1"/>
</dbReference>
<sequence length="337" mass="38143">MKVAAFGEVMMRCSVPGKKKLFQSNNLEYMFSGTGLNVMGQLGRFGLETELITKLPDNPLGDAAVSQIQSLGVNTGKIARGGEFIGIYFLEEGFGKRPSVVTYTDRRGSSFCKSKLKDYNMEDILENVQMIHFCGISLAMNDDVRNIMFSMAKRAKEKGILVVFDCNYREKLWKKKYEDAIPNYKKIIEYSDIVFASEKDISNIFGIKSEKENVEIEEILRDLIPEFAAKYDLKLVSGTIRDNKSLNSQKLKGFAYKNKKIYFSEYQELEIYDRIGGGDAYTSGILYKYLKKAKLEEMVDFAVASAVLGHTTYGDTPVSALEEVEELLHGDFSELKR</sequence>
<comment type="similarity">
    <text evidence="1">Belongs to the carbohydrate kinase PfkB family.</text>
</comment>
<dbReference type="GO" id="GO:0016301">
    <property type="term" value="F:kinase activity"/>
    <property type="evidence" value="ECO:0007669"/>
    <property type="project" value="UniProtKB-KW"/>
</dbReference>
<dbReference type="eggNOG" id="COG0524">
    <property type="taxonomic scope" value="Bacteria"/>
</dbReference>
<dbReference type="AlphaFoldDB" id="D1APW8"/>
<dbReference type="Gene3D" id="3.40.1190.20">
    <property type="match status" value="1"/>
</dbReference>
<dbReference type="RefSeq" id="WP_012860142.1">
    <property type="nucleotide sequence ID" value="NC_013517.1"/>
</dbReference>
<evidence type="ECO:0000256" key="3">
    <source>
        <dbReference type="ARBA" id="ARBA00022777"/>
    </source>
</evidence>
<keyword evidence="3" id="KW-0418">Kinase</keyword>
<dbReference type="Pfam" id="PF00294">
    <property type="entry name" value="PfkB"/>
    <property type="match status" value="1"/>
</dbReference>
<dbReference type="InterPro" id="IPR029056">
    <property type="entry name" value="Ribokinase-like"/>
</dbReference>
<feature type="domain" description="Carbohydrate kinase PfkB" evidence="4">
    <location>
        <begin position="2"/>
        <end position="315"/>
    </location>
</feature>
<name>D1APW8_SEBTE</name>
<dbReference type="SUPFAM" id="SSF53613">
    <property type="entry name" value="Ribokinase-like"/>
    <property type="match status" value="1"/>
</dbReference>
<evidence type="ECO:0000313" key="6">
    <source>
        <dbReference type="Proteomes" id="UP000000845"/>
    </source>
</evidence>
<organism evidence="5 6">
    <name type="scientific">Sebaldella termitidis (strain ATCC 33386 / NCTC 11300)</name>
    <dbReference type="NCBI Taxonomy" id="526218"/>
    <lineage>
        <taxon>Bacteria</taxon>
        <taxon>Fusobacteriati</taxon>
        <taxon>Fusobacteriota</taxon>
        <taxon>Fusobacteriia</taxon>
        <taxon>Fusobacteriales</taxon>
        <taxon>Leptotrichiaceae</taxon>
        <taxon>Sebaldella</taxon>
    </lineage>
</organism>
<evidence type="ECO:0000256" key="2">
    <source>
        <dbReference type="ARBA" id="ARBA00022679"/>
    </source>
</evidence>
<dbReference type="EMBL" id="CP001739">
    <property type="protein sequence ID" value="ACZ07546.1"/>
    <property type="molecule type" value="Genomic_DNA"/>
</dbReference>
<keyword evidence="6" id="KW-1185">Reference proteome</keyword>
<reference evidence="5 6" key="2">
    <citation type="journal article" date="2010" name="Stand. Genomic Sci.">
        <title>Complete genome sequence of Sebaldella termitidis type strain (NCTC 11300).</title>
        <authorList>
            <person name="Harmon-Smith M."/>
            <person name="Celia L."/>
            <person name="Chertkov O."/>
            <person name="Lapidus A."/>
            <person name="Copeland A."/>
            <person name="Glavina Del Rio T."/>
            <person name="Nolan M."/>
            <person name="Lucas S."/>
            <person name="Tice H."/>
            <person name="Cheng J.F."/>
            <person name="Han C."/>
            <person name="Detter J.C."/>
            <person name="Bruce D."/>
            <person name="Goodwin L."/>
            <person name="Pitluck S."/>
            <person name="Pati A."/>
            <person name="Liolios K."/>
            <person name="Ivanova N."/>
            <person name="Mavromatis K."/>
            <person name="Mikhailova N."/>
            <person name="Chen A."/>
            <person name="Palaniappan K."/>
            <person name="Land M."/>
            <person name="Hauser L."/>
            <person name="Chang Y.J."/>
            <person name="Jeffries C.D."/>
            <person name="Brettin T."/>
            <person name="Goker M."/>
            <person name="Beck B."/>
            <person name="Bristow J."/>
            <person name="Eisen J.A."/>
            <person name="Markowitz V."/>
            <person name="Hugenholtz P."/>
            <person name="Kyrpides N.C."/>
            <person name="Klenk H.P."/>
            <person name="Chen F."/>
        </authorList>
    </citation>
    <scope>NUCLEOTIDE SEQUENCE [LARGE SCALE GENOMIC DNA]</scope>
    <source>
        <strain evidence="6">ATCC 33386 / NCTC 11300</strain>
    </source>
</reference>
<dbReference type="KEGG" id="str:Sterm_0674"/>
<dbReference type="STRING" id="526218.Sterm_0674"/>
<keyword evidence="2" id="KW-0808">Transferase</keyword>
<protein>
    <submittedName>
        <fullName evidence="5">PfkB domain protein</fullName>
    </submittedName>
</protein>
<gene>
    <name evidence="5" type="ordered locus">Sterm_0674</name>
</gene>
<evidence type="ECO:0000259" key="4">
    <source>
        <dbReference type="Pfam" id="PF00294"/>
    </source>
</evidence>
<proteinExistence type="inferred from homology"/>
<dbReference type="InterPro" id="IPR052700">
    <property type="entry name" value="Carb_kinase_PfkB-like"/>
</dbReference>
<dbReference type="InterPro" id="IPR011611">
    <property type="entry name" value="PfkB_dom"/>
</dbReference>
<dbReference type="Proteomes" id="UP000000845">
    <property type="component" value="Chromosome"/>
</dbReference>
<evidence type="ECO:0000256" key="1">
    <source>
        <dbReference type="ARBA" id="ARBA00010688"/>
    </source>
</evidence>
<evidence type="ECO:0000313" key="5">
    <source>
        <dbReference type="EMBL" id="ACZ07546.1"/>
    </source>
</evidence>
<dbReference type="CDD" id="cd01166">
    <property type="entry name" value="KdgK"/>
    <property type="match status" value="1"/>
</dbReference>
<dbReference type="PANTHER" id="PTHR43320">
    <property type="entry name" value="SUGAR KINASE"/>
    <property type="match status" value="1"/>
</dbReference>